<comment type="caution">
    <text evidence="1">The sequence shown here is derived from an EMBL/GenBank/DDBJ whole genome shotgun (WGS) entry which is preliminary data.</text>
</comment>
<dbReference type="Proteomes" id="UP000735302">
    <property type="component" value="Unassembled WGS sequence"/>
</dbReference>
<name>A0AAV3Z6T1_9GAST</name>
<reference evidence="1 2" key="1">
    <citation type="journal article" date="2021" name="Elife">
        <title>Chloroplast acquisition without the gene transfer in kleptoplastic sea slugs, Plakobranchus ocellatus.</title>
        <authorList>
            <person name="Maeda T."/>
            <person name="Takahashi S."/>
            <person name="Yoshida T."/>
            <person name="Shimamura S."/>
            <person name="Takaki Y."/>
            <person name="Nagai Y."/>
            <person name="Toyoda A."/>
            <person name="Suzuki Y."/>
            <person name="Arimoto A."/>
            <person name="Ishii H."/>
            <person name="Satoh N."/>
            <person name="Nishiyama T."/>
            <person name="Hasebe M."/>
            <person name="Maruyama T."/>
            <person name="Minagawa J."/>
            <person name="Obokata J."/>
            <person name="Shigenobu S."/>
        </authorList>
    </citation>
    <scope>NUCLEOTIDE SEQUENCE [LARGE SCALE GENOMIC DNA]</scope>
</reference>
<dbReference type="EMBL" id="BLXT01001985">
    <property type="protein sequence ID" value="GFN90093.1"/>
    <property type="molecule type" value="Genomic_DNA"/>
</dbReference>
<keyword evidence="2" id="KW-1185">Reference proteome</keyword>
<proteinExistence type="predicted"/>
<gene>
    <name evidence="1" type="ORF">PoB_001659900</name>
</gene>
<protein>
    <submittedName>
        <fullName evidence="1">Uncharacterized protein</fullName>
    </submittedName>
</protein>
<evidence type="ECO:0000313" key="1">
    <source>
        <dbReference type="EMBL" id="GFN90093.1"/>
    </source>
</evidence>
<sequence>MVLNIEEGRDFITNPYNVQRHGGSRAFADGALTRIYETSYSAIAGTLSKAQTQFAEHFRISPKSFNITTKGREKCWRQKQH</sequence>
<evidence type="ECO:0000313" key="2">
    <source>
        <dbReference type="Proteomes" id="UP000735302"/>
    </source>
</evidence>
<organism evidence="1 2">
    <name type="scientific">Plakobranchus ocellatus</name>
    <dbReference type="NCBI Taxonomy" id="259542"/>
    <lineage>
        <taxon>Eukaryota</taxon>
        <taxon>Metazoa</taxon>
        <taxon>Spiralia</taxon>
        <taxon>Lophotrochozoa</taxon>
        <taxon>Mollusca</taxon>
        <taxon>Gastropoda</taxon>
        <taxon>Heterobranchia</taxon>
        <taxon>Euthyneura</taxon>
        <taxon>Panpulmonata</taxon>
        <taxon>Sacoglossa</taxon>
        <taxon>Placobranchoidea</taxon>
        <taxon>Plakobranchidae</taxon>
        <taxon>Plakobranchus</taxon>
    </lineage>
</organism>
<dbReference type="AlphaFoldDB" id="A0AAV3Z6T1"/>
<accession>A0AAV3Z6T1</accession>